<dbReference type="RefSeq" id="XP_041426656.1">
    <property type="nucleotide sequence ID" value="XM_041570722.1"/>
</dbReference>
<protein>
    <submittedName>
        <fullName evidence="4">Ankyrin repeat and protein kinase domain-containing protein 1-like</fullName>
    </submittedName>
</protein>
<dbReference type="Gene3D" id="1.10.510.10">
    <property type="entry name" value="Transferase(Phosphotransferase) domain 1"/>
    <property type="match status" value="1"/>
</dbReference>
<evidence type="ECO:0000256" key="1">
    <source>
        <dbReference type="ARBA" id="ARBA00022786"/>
    </source>
</evidence>
<dbReference type="InterPro" id="IPR000719">
    <property type="entry name" value="Prot_kinase_dom"/>
</dbReference>
<dbReference type="InterPro" id="IPR011009">
    <property type="entry name" value="Kinase-like_dom_sf"/>
</dbReference>
<feature type="domain" description="Protein kinase" evidence="2">
    <location>
        <begin position="1"/>
        <end position="158"/>
    </location>
</feature>
<dbReference type="Proteomes" id="UP000186698">
    <property type="component" value="Chromosome 7S"/>
</dbReference>
<organism evidence="3 4">
    <name type="scientific">Xenopus laevis</name>
    <name type="common">African clawed frog</name>
    <dbReference type="NCBI Taxonomy" id="8355"/>
    <lineage>
        <taxon>Eukaryota</taxon>
        <taxon>Metazoa</taxon>
        <taxon>Chordata</taxon>
        <taxon>Craniata</taxon>
        <taxon>Vertebrata</taxon>
        <taxon>Euteleostomi</taxon>
        <taxon>Amphibia</taxon>
        <taxon>Batrachia</taxon>
        <taxon>Anura</taxon>
        <taxon>Pipoidea</taxon>
        <taxon>Pipidae</taxon>
        <taxon>Xenopodinae</taxon>
        <taxon>Xenopus</taxon>
        <taxon>Xenopus</taxon>
    </lineage>
</organism>
<sequence>MEKIKFNYIVQIYRICSNLIGIGMELMDNGSFEKMLPTHVLSWQLIFRFIHEIGLGMTFLHSMKPPLLHLDLKPGNILQDSHLHVKYSAILDCQRAERVSRCGTKRNQHFGSDECEDTTMAKYDCLAIESSITIQLYLSISVCLVNITLFRSVIFPHI</sequence>
<dbReference type="GeneID" id="121396159"/>
<dbReference type="PROSITE" id="PS50011">
    <property type="entry name" value="PROTEIN_KINASE_DOM"/>
    <property type="match status" value="1"/>
</dbReference>
<dbReference type="GO" id="GO:0005524">
    <property type="term" value="F:ATP binding"/>
    <property type="evidence" value="ECO:0007669"/>
    <property type="project" value="InterPro"/>
</dbReference>
<keyword evidence="1" id="KW-0833">Ubl conjugation pathway</keyword>
<dbReference type="PANTHER" id="PTHR45647">
    <property type="entry name" value="OS02G0152300 PROTEIN"/>
    <property type="match status" value="1"/>
</dbReference>
<accession>A0A8J1LAZ6</accession>
<dbReference type="Pfam" id="PF00069">
    <property type="entry name" value="Pkinase"/>
    <property type="match status" value="1"/>
</dbReference>
<dbReference type="AlphaFoldDB" id="A0A8J1LAZ6"/>
<dbReference type="KEGG" id="xla:121396159"/>
<dbReference type="PANTHER" id="PTHR45647:SF132">
    <property type="entry name" value="KINASE WITH ADENINE NUCLEOTIDE ALPHA HYDROLASES-LIKE DOMAIN-CONTAINING PROTEIN"/>
    <property type="match status" value="1"/>
</dbReference>
<reference evidence="4" key="1">
    <citation type="submission" date="2025-08" db="UniProtKB">
        <authorList>
            <consortium name="RefSeq"/>
        </authorList>
    </citation>
    <scope>IDENTIFICATION</scope>
    <source>
        <strain evidence="4">J_2021</strain>
        <tissue evidence="4">Erythrocytes</tissue>
    </source>
</reference>
<gene>
    <name evidence="4" type="primary">LOC121396159</name>
</gene>
<dbReference type="GO" id="GO:0004672">
    <property type="term" value="F:protein kinase activity"/>
    <property type="evidence" value="ECO:0007669"/>
    <property type="project" value="InterPro"/>
</dbReference>
<evidence type="ECO:0000259" key="2">
    <source>
        <dbReference type="PROSITE" id="PS50011"/>
    </source>
</evidence>
<proteinExistence type="predicted"/>
<name>A0A8J1LAZ6_XENLA</name>
<keyword evidence="3" id="KW-1185">Reference proteome</keyword>
<evidence type="ECO:0000313" key="4">
    <source>
        <dbReference type="RefSeq" id="XP_041426656.1"/>
    </source>
</evidence>
<evidence type="ECO:0000313" key="3">
    <source>
        <dbReference type="Proteomes" id="UP000186698"/>
    </source>
</evidence>
<dbReference type="SUPFAM" id="SSF56112">
    <property type="entry name" value="Protein kinase-like (PK-like)"/>
    <property type="match status" value="1"/>
</dbReference>
<dbReference type="OrthoDB" id="195446at2759"/>
<dbReference type="InterPro" id="IPR051348">
    <property type="entry name" value="U-box_ubiquitin_ligases"/>
</dbReference>